<dbReference type="GO" id="GO:0003677">
    <property type="term" value="F:DNA binding"/>
    <property type="evidence" value="ECO:0007669"/>
    <property type="project" value="InterPro"/>
</dbReference>
<protein>
    <submittedName>
        <fullName evidence="2">Transcriptional regulator</fullName>
    </submittedName>
</protein>
<evidence type="ECO:0000313" key="2">
    <source>
        <dbReference type="EMBL" id="QIZ17405.1"/>
    </source>
</evidence>
<geneLocation type="plasmid" evidence="2">
    <name>p707804-2FII</name>
</geneLocation>
<reference evidence="2" key="1">
    <citation type="submission" date="2019-12" db="EMBL/GenBank/DDBJ databases">
        <authorList>
            <person name="Zhou D."/>
        </authorList>
    </citation>
    <scope>NUCLEOTIDE SEQUENCE</scope>
    <source>
        <strain evidence="2">150707804</strain>
        <plasmid evidence="2">p707804-2FII</plasmid>
    </source>
</reference>
<proteinExistence type="predicted"/>
<feature type="domain" description="HTH cro/C1-type" evidence="1">
    <location>
        <begin position="6"/>
        <end position="64"/>
    </location>
</feature>
<sequence length="118" mass="13434">MVPKRLKEAREAAGISQEKLAQLVDLESVNSRSKISNYEAGRFAPSFEFVCRVAKALGYPEYYFYTVSDATAQILLQQHREGFHLQEGIDGEVQKMAEQLDDVRKLVAELNECLKHRS</sequence>
<accession>A0A6H1PTL3</accession>
<organism evidence="2">
    <name type="scientific">Leclercia adecarboxylata</name>
    <dbReference type="NCBI Taxonomy" id="83655"/>
    <lineage>
        <taxon>Bacteria</taxon>
        <taxon>Pseudomonadati</taxon>
        <taxon>Pseudomonadota</taxon>
        <taxon>Gammaproteobacteria</taxon>
        <taxon>Enterobacterales</taxon>
        <taxon>Enterobacteriaceae</taxon>
        <taxon>Leclercia</taxon>
    </lineage>
</organism>
<keyword evidence="2" id="KW-0614">Plasmid</keyword>
<dbReference type="Gene3D" id="1.10.260.40">
    <property type="entry name" value="lambda repressor-like DNA-binding domains"/>
    <property type="match status" value="1"/>
</dbReference>
<dbReference type="CDD" id="cd00093">
    <property type="entry name" value="HTH_XRE"/>
    <property type="match status" value="1"/>
</dbReference>
<dbReference type="InterPro" id="IPR010982">
    <property type="entry name" value="Lambda_DNA-bd_dom_sf"/>
</dbReference>
<name>A0A6H1PTL3_9ENTR</name>
<dbReference type="Pfam" id="PF12844">
    <property type="entry name" value="HTH_19"/>
    <property type="match status" value="1"/>
</dbReference>
<dbReference type="AlphaFoldDB" id="A0A6H1PTL3"/>
<evidence type="ECO:0000259" key="1">
    <source>
        <dbReference type="PROSITE" id="PS50943"/>
    </source>
</evidence>
<dbReference type="PROSITE" id="PS50943">
    <property type="entry name" value="HTH_CROC1"/>
    <property type="match status" value="1"/>
</dbReference>
<dbReference type="SUPFAM" id="SSF47413">
    <property type="entry name" value="lambda repressor-like DNA-binding domains"/>
    <property type="match status" value="1"/>
</dbReference>
<dbReference type="RefSeq" id="WP_181726378.1">
    <property type="nucleotide sequence ID" value="NZ_MN823994.1"/>
</dbReference>
<dbReference type="EMBL" id="MN823994">
    <property type="protein sequence ID" value="QIZ17405.1"/>
    <property type="molecule type" value="Genomic_DNA"/>
</dbReference>
<dbReference type="SMART" id="SM00530">
    <property type="entry name" value="HTH_XRE"/>
    <property type="match status" value="1"/>
</dbReference>
<dbReference type="InterPro" id="IPR001387">
    <property type="entry name" value="Cro/C1-type_HTH"/>
</dbReference>